<sequence length="1174" mass="126942">MSSTLHHECTRVPITALSCCGPFLIAAEGPLLRLYRRQDFQSVASKQVFKAQAIHGISVTAECSHHVILVIWGGRLVRALQFDARLGDDEDALLDTASFSSTLQAPDWILNLCPAPNGHMQTMRGETRTCAAVTAHNALVELTIGSGSGKNVCGSAPSISFRELAPRSRSILYSAHLLWDSPDRILVAAGTAFGEIIYWSWTRYADRGSDSLIHRVFLGHEGSIFGVQISQPLKFGSDTGCKRLLSSCSDDRTIRIWDVSDVDATVDGSSALDEDIEGQRTRHTGFSNASFDSDISSSDCLAIGWGHISRVWAVRFLDISPSATGIYLLSSGEDATSRIWRLNIGDDQTPSGISLPQKLAQLDCVAHHSGKNIWATTIRSPASSPQQVLCGAADSKITCHTLAVSLNLQQSRSGPVLCEYTVEAISRMAQSCSDAAISESEGLSHKSSKMAEFFRSYAFVDDSSFLVTTNSGKVYLERLSPWSTSSALGIISSSELIEETPDLTGYSVCIGESSLGVAFVASSRGSIYSYRRNAPRWSKIHVANGKVGDMFVAKSTDASEVETLILLLTLVGQNVAQLLTISVLQNETPMVLKAVVVPISELLTGIAITSMTHFAHSPQDEYLLLGFRRGSVAAYRIPTKKTETVDQNTHQASLFRIIERAHGKEAVTSVKWVPSGSKPSSGYLLSVGRDSCIAIHSFHLAANSVCLVHNVTLPIGPNVEGLYFHKGHLLVYGFSSKKFVLYDTTTEEEVMSVDTGGAHRSWTFQPQSTGEGGGALVWTRASSMHIYGQAGSNHKVVRSGGHGREIKAVAASSTIVDGASKQLIATGAEDTDIRIFEYENGDLLCRSTLRKHTTGIQHLQWSDKGDYLFSSGGCEEFYIWRIRGFPAEIGGIGIVCEFTHPPESEHSDVRIMSFDVWQRGSSFVIAMVSSDSNIMVYSYDPEAASKWLTLAKGVYFTPCLTQSVFISSDDILTAGTDGHAVLWSLPPAIQRPHASTPRPLEILTWKQPVRIHQNTSKDMVSHPIDSEITLIVSAGDDGSLAFLLATSSPSCAASTPTPAETSFTCPPTIANRAHASAVTACAILPHASRILILSSGNDQWVRLWEVVPHLASASTDSKVLTRPDDDPLELRRRGKIKTNVADVSSMAVLGSMENGIARVLICGVGMEVVRVELG</sequence>
<organism evidence="8 9">
    <name type="scientific">Trematosphaeria pertusa</name>
    <dbReference type="NCBI Taxonomy" id="390896"/>
    <lineage>
        <taxon>Eukaryota</taxon>
        <taxon>Fungi</taxon>
        <taxon>Dikarya</taxon>
        <taxon>Ascomycota</taxon>
        <taxon>Pezizomycotina</taxon>
        <taxon>Dothideomycetes</taxon>
        <taxon>Pleosporomycetidae</taxon>
        <taxon>Pleosporales</taxon>
        <taxon>Massarineae</taxon>
        <taxon>Trematosphaeriaceae</taxon>
        <taxon>Trematosphaeria</taxon>
    </lineage>
</organism>
<evidence type="ECO:0000256" key="3">
    <source>
        <dbReference type="ARBA" id="ARBA00022574"/>
    </source>
</evidence>
<dbReference type="PROSITE" id="PS50082">
    <property type="entry name" value="WD_REPEATS_2"/>
    <property type="match status" value="2"/>
</dbReference>
<accession>A0A6A6IW22</accession>
<dbReference type="GO" id="GO:0005737">
    <property type="term" value="C:cytoplasm"/>
    <property type="evidence" value="ECO:0007669"/>
    <property type="project" value="UniProtKB-SubCell"/>
</dbReference>
<keyword evidence="4" id="KW-0819">tRNA processing</keyword>
<gene>
    <name evidence="8" type="ORF">BU26DRAFT_546756</name>
</gene>
<comment type="similarity">
    <text evidence="6">Belongs to the WD repeat WDR6 family.</text>
</comment>
<dbReference type="SMART" id="SM00320">
    <property type="entry name" value="WD40"/>
    <property type="match status" value="7"/>
</dbReference>
<evidence type="ECO:0000256" key="5">
    <source>
        <dbReference type="ARBA" id="ARBA00022737"/>
    </source>
</evidence>
<dbReference type="AlphaFoldDB" id="A0A6A6IW22"/>
<feature type="repeat" description="WD" evidence="7">
    <location>
        <begin position="243"/>
        <end position="267"/>
    </location>
</feature>
<dbReference type="OrthoDB" id="5594999at2759"/>
<evidence type="ECO:0000256" key="1">
    <source>
        <dbReference type="ARBA" id="ARBA00004496"/>
    </source>
</evidence>
<evidence type="ECO:0000313" key="8">
    <source>
        <dbReference type="EMBL" id="KAF2254566.1"/>
    </source>
</evidence>
<dbReference type="InterPro" id="IPR019775">
    <property type="entry name" value="WD40_repeat_CS"/>
</dbReference>
<comment type="subcellular location">
    <subcellularLocation>
        <location evidence="1">Cytoplasm</location>
    </subcellularLocation>
</comment>
<dbReference type="RefSeq" id="XP_033689570.1">
    <property type="nucleotide sequence ID" value="XM_033831856.1"/>
</dbReference>
<dbReference type="Proteomes" id="UP000800094">
    <property type="component" value="Unassembled WGS sequence"/>
</dbReference>
<protein>
    <submittedName>
        <fullName evidence="8">WD domain-containing protein</fullName>
    </submittedName>
</protein>
<evidence type="ECO:0000256" key="2">
    <source>
        <dbReference type="ARBA" id="ARBA00022490"/>
    </source>
</evidence>
<keyword evidence="3 7" id="KW-0853">WD repeat</keyword>
<dbReference type="PANTHER" id="PTHR14344">
    <property type="entry name" value="WD REPEAT PROTEIN"/>
    <property type="match status" value="1"/>
</dbReference>
<reference evidence="8" key="1">
    <citation type="journal article" date="2020" name="Stud. Mycol.">
        <title>101 Dothideomycetes genomes: a test case for predicting lifestyles and emergence of pathogens.</title>
        <authorList>
            <person name="Haridas S."/>
            <person name="Albert R."/>
            <person name="Binder M."/>
            <person name="Bloem J."/>
            <person name="Labutti K."/>
            <person name="Salamov A."/>
            <person name="Andreopoulos B."/>
            <person name="Baker S."/>
            <person name="Barry K."/>
            <person name="Bills G."/>
            <person name="Bluhm B."/>
            <person name="Cannon C."/>
            <person name="Castanera R."/>
            <person name="Culley D."/>
            <person name="Daum C."/>
            <person name="Ezra D."/>
            <person name="Gonzalez J."/>
            <person name="Henrissat B."/>
            <person name="Kuo A."/>
            <person name="Liang C."/>
            <person name="Lipzen A."/>
            <person name="Lutzoni F."/>
            <person name="Magnuson J."/>
            <person name="Mondo S."/>
            <person name="Nolan M."/>
            <person name="Ohm R."/>
            <person name="Pangilinan J."/>
            <person name="Park H.-J."/>
            <person name="Ramirez L."/>
            <person name="Alfaro M."/>
            <person name="Sun H."/>
            <person name="Tritt A."/>
            <person name="Yoshinaga Y."/>
            <person name="Zwiers L.-H."/>
            <person name="Turgeon B."/>
            <person name="Goodwin S."/>
            <person name="Spatafora J."/>
            <person name="Crous P."/>
            <person name="Grigoriev I."/>
        </authorList>
    </citation>
    <scope>NUCLEOTIDE SEQUENCE</scope>
    <source>
        <strain evidence="8">CBS 122368</strain>
    </source>
</reference>
<dbReference type="Pfam" id="PF00400">
    <property type="entry name" value="WD40"/>
    <property type="match status" value="3"/>
</dbReference>
<name>A0A6A6IW22_9PLEO</name>
<dbReference type="InterPro" id="IPR036322">
    <property type="entry name" value="WD40_repeat_dom_sf"/>
</dbReference>
<dbReference type="GeneID" id="54585186"/>
<evidence type="ECO:0000256" key="7">
    <source>
        <dbReference type="PROSITE-ProRule" id="PRU00221"/>
    </source>
</evidence>
<dbReference type="Gene3D" id="2.130.10.10">
    <property type="entry name" value="YVTN repeat-like/Quinoprotein amine dehydrogenase"/>
    <property type="match status" value="4"/>
</dbReference>
<dbReference type="InterPro" id="IPR001680">
    <property type="entry name" value="WD40_rpt"/>
</dbReference>
<dbReference type="SUPFAM" id="SSF50978">
    <property type="entry name" value="WD40 repeat-like"/>
    <property type="match status" value="3"/>
</dbReference>
<proteinExistence type="inferred from homology"/>
<feature type="repeat" description="WD" evidence="7">
    <location>
        <begin position="1071"/>
        <end position="1106"/>
    </location>
</feature>
<keyword evidence="2" id="KW-0963">Cytoplasm</keyword>
<dbReference type="GO" id="GO:0030488">
    <property type="term" value="P:tRNA methylation"/>
    <property type="evidence" value="ECO:0007669"/>
    <property type="project" value="TreeGrafter"/>
</dbReference>
<keyword evidence="9" id="KW-1185">Reference proteome</keyword>
<dbReference type="PANTHER" id="PTHR14344:SF3">
    <property type="entry name" value="WD REPEAT-CONTAINING PROTEIN 6"/>
    <property type="match status" value="1"/>
</dbReference>
<evidence type="ECO:0000313" key="9">
    <source>
        <dbReference type="Proteomes" id="UP000800094"/>
    </source>
</evidence>
<dbReference type="PROSITE" id="PS00678">
    <property type="entry name" value="WD_REPEATS_1"/>
    <property type="match status" value="2"/>
</dbReference>
<dbReference type="EMBL" id="ML987190">
    <property type="protein sequence ID" value="KAF2254566.1"/>
    <property type="molecule type" value="Genomic_DNA"/>
</dbReference>
<evidence type="ECO:0000256" key="4">
    <source>
        <dbReference type="ARBA" id="ARBA00022694"/>
    </source>
</evidence>
<keyword evidence="5" id="KW-0677">Repeat</keyword>
<dbReference type="InterPro" id="IPR015943">
    <property type="entry name" value="WD40/YVTN_repeat-like_dom_sf"/>
</dbReference>
<dbReference type="InterPro" id="IPR051973">
    <property type="entry name" value="tRNA_Anticodon_Mtase-Reg"/>
</dbReference>
<evidence type="ECO:0000256" key="6">
    <source>
        <dbReference type="ARBA" id="ARBA00038255"/>
    </source>
</evidence>